<keyword evidence="4" id="KW-0862">Zinc</keyword>
<evidence type="ECO:0000256" key="2">
    <source>
        <dbReference type="ARBA" id="ARBA00012925"/>
    </source>
</evidence>
<dbReference type="RefSeq" id="WP_168722146.1">
    <property type="nucleotide sequence ID" value="NZ_JAAXPN010000005.1"/>
</dbReference>
<keyword evidence="3" id="KW-0479">Metal-binding</keyword>
<dbReference type="Proteomes" id="UP000549765">
    <property type="component" value="Unassembled WGS sequence"/>
</dbReference>
<evidence type="ECO:0000256" key="3">
    <source>
        <dbReference type="ARBA" id="ARBA00022723"/>
    </source>
</evidence>
<accession>A0A7X6N5J9</accession>
<evidence type="ECO:0000256" key="4">
    <source>
        <dbReference type="ARBA" id="ARBA00022833"/>
    </source>
</evidence>
<protein>
    <recommendedName>
        <fullName evidence="2">carbonic anhydrase</fullName>
        <ecNumber evidence="2">4.2.1.1</ecNumber>
    </recommendedName>
</protein>
<evidence type="ECO:0000313" key="8">
    <source>
        <dbReference type="EMBL" id="NKZ24355.1"/>
    </source>
</evidence>
<dbReference type="Pfam" id="PF00194">
    <property type="entry name" value="Carb_anhydrase"/>
    <property type="match status" value="1"/>
</dbReference>
<dbReference type="InterPro" id="IPR001148">
    <property type="entry name" value="CA_dom"/>
</dbReference>
<dbReference type="CDD" id="cd03124">
    <property type="entry name" value="alpha_CA_prokaryotic_like"/>
    <property type="match status" value="1"/>
</dbReference>
<evidence type="ECO:0000256" key="6">
    <source>
        <dbReference type="ARBA" id="ARBA00048348"/>
    </source>
</evidence>
<evidence type="ECO:0000256" key="1">
    <source>
        <dbReference type="ARBA" id="ARBA00010718"/>
    </source>
</evidence>
<dbReference type="InterPro" id="IPR023561">
    <property type="entry name" value="Carbonic_anhydrase_a-class"/>
</dbReference>
<sequence>MSTSIETIPFWDYSNTLGPNQWASLCPEFATAAAYQYQSPIAFNTANCLSGSALNSLIINYQEQLFTVDKFTQSIHLVPDTFSNSLQFDNKTYQLQDIHVHMPNEHVIDGVMQPLEIHFVHRNENQEILVMALFVKIGENGPKLPTISWTKDTKLSLNPASLLGPTTHFFNYSGSLTTPPTNGPVTWLLLKDIQTASATWLDSIRQELPCGDNNRPTQPLNGRHVHMY</sequence>
<dbReference type="InterPro" id="IPR041891">
    <property type="entry name" value="Alpha_CA_prokaryot-like"/>
</dbReference>
<feature type="domain" description="Alpha-carbonic anhydrase" evidence="7">
    <location>
        <begin position="9"/>
        <end position="228"/>
    </location>
</feature>
<keyword evidence="9" id="KW-1185">Reference proteome</keyword>
<dbReference type="SMART" id="SM01057">
    <property type="entry name" value="Carb_anhydrase"/>
    <property type="match status" value="1"/>
</dbReference>
<dbReference type="GO" id="GO:0008270">
    <property type="term" value="F:zinc ion binding"/>
    <property type="evidence" value="ECO:0007669"/>
    <property type="project" value="InterPro"/>
</dbReference>
<dbReference type="AlphaFoldDB" id="A0A7X6N5J9"/>
<keyword evidence="5" id="KW-0456">Lyase</keyword>
<dbReference type="EMBL" id="JAAXPN010000005">
    <property type="protein sequence ID" value="NKZ24355.1"/>
    <property type="molecule type" value="Genomic_DNA"/>
</dbReference>
<comment type="caution">
    <text evidence="8">The sequence shown here is derived from an EMBL/GenBank/DDBJ whole genome shotgun (WGS) entry which is preliminary data.</text>
</comment>
<dbReference type="SUPFAM" id="SSF51069">
    <property type="entry name" value="Carbonic anhydrase"/>
    <property type="match status" value="1"/>
</dbReference>
<evidence type="ECO:0000259" key="7">
    <source>
        <dbReference type="PROSITE" id="PS51144"/>
    </source>
</evidence>
<reference evidence="8 9" key="1">
    <citation type="submission" date="2020-04" db="EMBL/GenBank/DDBJ databases">
        <title>MicrobeNet Type strains.</title>
        <authorList>
            <person name="Nicholson A.C."/>
        </authorList>
    </citation>
    <scope>NUCLEOTIDE SEQUENCE [LARGE SCALE GENOMIC DNA]</scope>
    <source>
        <strain evidence="8 9">CCUG 61472</strain>
    </source>
</reference>
<dbReference type="GO" id="GO:0004089">
    <property type="term" value="F:carbonate dehydratase activity"/>
    <property type="evidence" value="ECO:0007669"/>
    <property type="project" value="UniProtKB-EC"/>
</dbReference>
<dbReference type="EC" id="4.2.1.1" evidence="2"/>
<name>A0A7X6N5J9_9LACO</name>
<dbReference type="PANTHER" id="PTHR18952:SF265">
    <property type="entry name" value="CARBONIC ANHYDRASE"/>
    <property type="match status" value="1"/>
</dbReference>
<evidence type="ECO:0000313" key="9">
    <source>
        <dbReference type="Proteomes" id="UP000549765"/>
    </source>
</evidence>
<dbReference type="InterPro" id="IPR036398">
    <property type="entry name" value="CA_dom_sf"/>
</dbReference>
<dbReference type="Gene3D" id="3.10.200.10">
    <property type="entry name" value="Alpha carbonic anhydrase"/>
    <property type="match status" value="1"/>
</dbReference>
<proteinExistence type="inferred from homology"/>
<dbReference type="PANTHER" id="PTHR18952">
    <property type="entry name" value="CARBONIC ANHYDRASE"/>
    <property type="match status" value="1"/>
</dbReference>
<comment type="similarity">
    <text evidence="1">Belongs to the alpha-carbonic anhydrase family.</text>
</comment>
<evidence type="ECO:0000256" key="5">
    <source>
        <dbReference type="ARBA" id="ARBA00023239"/>
    </source>
</evidence>
<gene>
    <name evidence="8" type="ORF">HF964_06020</name>
</gene>
<organism evidence="8 9">
    <name type="scientific">Periweissella fabalis</name>
    <dbReference type="NCBI Taxonomy" id="1070421"/>
    <lineage>
        <taxon>Bacteria</taxon>
        <taxon>Bacillati</taxon>
        <taxon>Bacillota</taxon>
        <taxon>Bacilli</taxon>
        <taxon>Lactobacillales</taxon>
        <taxon>Lactobacillaceae</taxon>
        <taxon>Periweissella</taxon>
    </lineage>
</organism>
<dbReference type="PROSITE" id="PS51144">
    <property type="entry name" value="ALPHA_CA_2"/>
    <property type="match status" value="1"/>
</dbReference>
<comment type="catalytic activity">
    <reaction evidence="6">
        <text>hydrogencarbonate + H(+) = CO2 + H2O</text>
        <dbReference type="Rhea" id="RHEA:10748"/>
        <dbReference type="ChEBI" id="CHEBI:15377"/>
        <dbReference type="ChEBI" id="CHEBI:15378"/>
        <dbReference type="ChEBI" id="CHEBI:16526"/>
        <dbReference type="ChEBI" id="CHEBI:17544"/>
        <dbReference type="EC" id="4.2.1.1"/>
    </reaction>
</comment>